<keyword evidence="2" id="KW-1185">Reference proteome</keyword>
<accession>A0A0B3RYG9</accession>
<sequence length="55" mass="5680">MSDTEDTPAESLPSRPLGGRFACLDGIFVLDLTTSLAGPYGSLLLADLGAEVVKV</sequence>
<gene>
    <name evidence="1" type="ORF">OA50_03690</name>
</gene>
<reference evidence="1 2" key="1">
    <citation type="submission" date="2014-10" db="EMBL/GenBank/DDBJ databases">
        <title>Genome sequence of Ponticoccus sp. strain UMTAT08 isolated from clonal culture of toxic dinoflagellate Alexandrium tamiyavanichii.</title>
        <authorList>
            <person name="Gan H.Y."/>
            <person name="Muhd D.-D."/>
            <person name="Mohd Noor M.E."/>
            <person name="Yeong Y.S."/>
            <person name="Usup G."/>
        </authorList>
    </citation>
    <scope>NUCLEOTIDE SEQUENCE [LARGE SCALE GENOMIC DNA]</scope>
    <source>
        <strain evidence="1 2">UMTAT08</strain>
    </source>
</reference>
<dbReference type="Gene3D" id="3.40.50.10540">
    <property type="entry name" value="Crotonobetainyl-coa:carnitine coa-transferase, domain 1"/>
    <property type="match status" value="1"/>
</dbReference>
<dbReference type="Proteomes" id="UP000030960">
    <property type="component" value="Unassembled WGS sequence"/>
</dbReference>
<evidence type="ECO:0000313" key="1">
    <source>
        <dbReference type="EMBL" id="KHQ51788.1"/>
    </source>
</evidence>
<dbReference type="InterPro" id="IPR023606">
    <property type="entry name" value="CoA-Trfase_III_dom_1_sf"/>
</dbReference>
<dbReference type="STRING" id="561184.SAMN05216376_104135"/>
<organism evidence="1 2">
    <name type="scientific">Mameliella alba</name>
    <dbReference type="NCBI Taxonomy" id="561184"/>
    <lineage>
        <taxon>Bacteria</taxon>
        <taxon>Pseudomonadati</taxon>
        <taxon>Pseudomonadota</taxon>
        <taxon>Alphaproteobacteria</taxon>
        <taxon>Rhodobacterales</taxon>
        <taxon>Roseobacteraceae</taxon>
        <taxon>Mameliella</taxon>
    </lineage>
</organism>
<dbReference type="Pfam" id="PF02515">
    <property type="entry name" value="CoA_transf_3"/>
    <property type="match status" value="1"/>
</dbReference>
<comment type="caution">
    <text evidence="1">The sequence shown here is derived from an EMBL/GenBank/DDBJ whole genome shotgun (WGS) entry which is preliminary data.</text>
</comment>
<dbReference type="SUPFAM" id="SSF89796">
    <property type="entry name" value="CoA-transferase family III (CaiB/BaiF)"/>
    <property type="match status" value="1"/>
</dbReference>
<dbReference type="GO" id="GO:0003824">
    <property type="term" value="F:catalytic activity"/>
    <property type="evidence" value="ECO:0007669"/>
    <property type="project" value="InterPro"/>
</dbReference>
<dbReference type="InterPro" id="IPR003673">
    <property type="entry name" value="CoA-Trfase_fam_III"/>
</dbReference>
<proteinExistence type="predicted"/>
<dbReference type="EMBL" id="JSUQ01000015">
    <property type="protein sequence ID" value="KHQ51788.1"/>
    <property type="molecule type" value="Genomic_DNA"/>
</dbReference>
<dbReference type="AlphaFoldDB" id="A0A0B3RYG9"/>
<evidence type="ECO:0000313" key="2">
    <source>
        <dbReference type="Proteomes" id="UP000030960"/>
    </source>
</evidence>
<protein>
    <submittedName>
        <fullName evidence="1">L-carnitine dehydratase/bile acid-inducible protein F</fullName>
    </submittedName>
</protein>
<name>A0A0B3RYG9_9RHOB</name>